<evidence type="ECO:0000313" key="2">
    <source>
        <dbReference type="Proteomes" id="UP001382455"/>
    </source>
</evidence>
<accession>A0ABU8EW80</accession>
<gene>
    <name evidence="1" type="ORF">WAE96_16305</name>
</gene>
<sequence>MLLELVHKFGAAFLSELEEAQYLGTELNSFPAGSCEITSQMLALYLYSNGINDVVYTRNQTSTLNAGSIHYWVIAENTIIDLTAHQFEEFKGHCFLPLDSEFHGRFEQLSEHKPDINSLYRQSDGQSYESFYFNVINRIKNRIKSA</sequence>
<evidence type="ECO:0000313" key="1">
    <source>
        <dbReference type="EMBL" id="MEI4551237.1"/>
    </source>
</evidence>
<dbReference type="EMBL" id="JBAWKS010000002">
    <property type="protein sequence ID" value="MEI4551237.1"/>
    <property type="molecule type" value="Genomic_DNA"/>
</dbReference>
<proteinExistence type="predicted"/>
<keyword evidence="2" id="KW-1185">Reference proteome</keyword>
<dbReference type="RefSeq" id="WP_336436246.1">
    <property type="nucleotide sequence ID" value="NZ_JBAWKS010000002.1"/>
</dbReference>
<reference evidence="1 2" key="1">
    <citation type="submission" date="2023-12" db="EMBL/GenBank/DDBJ databases">
        <title>Friends and Foes: Symbiotic and Algicidal bacterial influence on Karenia brevis blooms.</title>
        <authorList>
            <person name="Fei C."/>
            <person name="Mohamed A.R."/>
            <person name="Booker A."/>
            <person name="Arshad M."/>
            <person name="Klass S."/>
            <person name="Ahn S."/>
            <person name="Gilbert P.M."/>
            <person name="Heil C.A."/>
            <person name="Martinez J.M."/>
            <person name="Amin S.A."/>
        </authorList>
    </citation>
    <scope>NUCLEOTIDE SEQUENCE [LARGE SCALE GENOMIC DNA]</scope>
    <source>
        <strain evidence="1 2">CE15</strain>
    </source>
</reference>
<organism evidence="1 2">
    <name type="scientific">Pseudoalteromonas spongiae</name>
    <dbReference type="NCBI Taxonomy" id="298657"/>
    <lineage>
        <taxon>Bacteria</taxon>
        <taxon>Pseudomonadati</taxon>
        <taxon>Pseudomonadota</taxon>
        <taxon>Gammaproteobacteria</taxon>
        <taxon>Alteromonadales</taxon>
        <taxon>Pseudoalteromonadaceae</taxon>
        <taxon>Pseudoalteromonas</taxon>
    </lineage>
</organism>
<protein>
    <submittedName>
        <fullName evidence="1">Uncharacterized protein</fullName>
    </submittedName>
</protein>
<dbReference type="Proteomes" id="UP001382455">
    <property type="component" value="Unassembled WGS sequence"/>
</dbReference>
<name>A0ABU8EW80_9GAMM</name>
<comment type="caution">
    <text evidence="1">The sequence shown here is derived from an EMBL/GenBank/DDBJ whole genome shotgun (WGS) entry which is preliminary data.</text>
</comment>